<protein>
    <recommendedName>
        <fullName evidence="6">SBP-type domain-containing protein</fullName>
    </recommendedName>
</protein>
<evidence type="ECO:0000313" key="7">
    <source>
        <dbReference type="EMBL" id="KAK9157072.1"/>
    </source>
</evidence>
<accession>A0AAP0PUL0</accession>
<evidence type="ECO:0000256" key="1">
    <source>
        <dbReference type="ARBA" id="ARBA00022723"/>
    </source>
</evidence>
<feature type="compositionally biased region" description="Low complexity" evidence="5">
    <location>
        <begin position="40"/>
        <end position="61"/>
    </location>
</feature>
<reference evidence="7 8" key="1">
    <citation type="submission" date="2024-01" db="EMBL/GenBank/DDBJ databases">
        <title>Genome assemblies of Stephania.</title>
        <authorList>
            <person name="Yang L."/>
        </authorList>
    </citation>
    <scope>NUCLEOTIDE SEQUENCE [LARGE SCALE GENOMIC DNA]</scope>
    <source>
        <strain evidence="7">JXDWG</strain>
        <tissue evidence="7">Leaf</tissue>
    </source>
</reference>
<keyword evidence="2 4" id="KW-0863">Zinc-finger</keyword>
<dbReference type="SUPFAM" id="SSF103612">
    <property type="entry name" value="SBT domain"/>
    <property type="match status" value="1"/>
</dbReference>
<evidence type="ECO:0000259" key="6">
    <source>
        <dbReference type="PROSITE" id="PS51141"/>
    </source>
</evidence>
<comment type="caution">
    <text evidence="7">The sequence shown here is derived from an EMBL/GenBank/DDBJ whole genome shotgun (WGS) entry which is preliminary data.</text>
</comment>
<dbReference type="Pfam" id="PF03110">
    <property type="entry name" value="SBP"/>
    <property type="match status" value="2"/>
</dbReference>
<dbReference type="GO" id="GO:0008270">
    <property type="term" value="F:zinc ion binding"/>
    <property type="evidence" value="ECO:0007669"/>
    <property type="project" value="UniProtKB-KW"/>
</dbReference>
<evidence type="ECO:0000256" key="5">
    <source>
        <dbReference type="SAM" id="MobiDB-lite"/>
    </source>
</evidence>
<sequence length="409" mass="43812">MSNGTGGGGGGGAAAADSSINGLKFGKKIYFEDVGIGVSAKSGGGSSSSSPAPPSADVVSGGSSAPPPRRGRGVLQGGQPPRCQVEGCRVDLSDAKAYYSRHKVCGMHSKSPKVVAAGQEQRFCQQCSRKNTKLQFYKRDLVNVREQKFHQLSEFDQGKRSCRRRLAGHNERRRKPQPGSLFSSRFGRFGASFQENSSRVGGFMVDFATYPRLLGRDVWPPVRPGNWSPTNQPPTTGKFLQNQWQGNLDNPPANNVFANMFHPPLQGSAGGGTVFSSSRIPPGECFAGVSDSSCALSLLSNQPWAPRNQSSGLSVNNLMNDEGVSMAQSTAPHGSAVTNYASNLWGYKSTDVGGTANQMPHDLGLGQVSQPVESHFPGEIEVAQQDNRQYMELGLSRAYGSTHQMHWSL</sequence>
<evidence type="ECO:0000256" key="4">
    <source>
        <dbReference type="PROSITE-ProRule" id="PRU00470"/>
    </source>
</evidence>
<evidence type="ECO:0000256" key="2">
    <source>
        <dbReference type="ARBA" id="ARBA00022771"/>
    </source>
</evidence>
<name>A0AAP0PUL0_9MAGN</name>
<keyword evidence="1" id="KW-0479">Metal-binding</keyword>
<dbReference type="PANTHER" id="PTHR31251:SF191">
    <property type="entry name" value="SBP-TYPE DOMAIN-CONTAINING PROTEIN"/>
    <property type="match status" value="1"/>
</dbReference>
<dbReference type="AlphaFoldDB" id="A0AAP0PUL0"/>
<evidence type="ECO:0000256" key="3">
    <source>
        <dbReference type="ARBA" id="ARBA00022833"/>
    </source>
</evidence>
<keyword evidence="8" id="KW-1185">Reference proteome</keyword>
<dbReference type="EMBL" id="JBBNAG010000002">
    <property type="protein sequence ID" value="KAK9157072.1"/>
    <property type="molecule type" value="Genomic_DNA"/>
</dbReference>
<feature type="domain" description="SBP-type" evidence="6">
    <location>
        <begin position="80"/>
        <end position="176"/>
    </location>
</feature>
<dbReference type="GO" id="GO:0005634">
    <property type="term" value="C:nucleus"/>
    <property type="evidence" value="ECO:0007669"/>
    <property type="project" value="InterPro"/>
</dbReference>
<organism evidence="7 8">
    <name type="scientific">Stephania cephalantha</name>
    <dbReference type="NCBI Taxonomy" id="152367"/>
    <lineage>
        <taxon>Eukaryota</taxon>
        <taxon>Viridiplantae</taxon>
        <taxon>Streptophyta</taxon>
        <taxon>Embryophyta</taxon>
        <taxon>Tracheophyta</taxon>
        <taxon>Spermatophyta</taxon>
        <taxon>Magnoliopsida</taxon>
        <taxon>Ranunculales</taxon>
        <taxon>Menispermaceae</taxon>
        <taxon>Menispermoideae</taxon>
        <taxon>Cissampelideae</taxon>
        <taxon>Stephania</taxon>
    </lineage>
</organism>
<dbReference type="InterPro" id="IPR044817">
    <property type="entry name" value="SBP-like"/>
</dbReference>
<evidence type="ECO:0000313" key="8">
    <source>
        <dbReference type="Proteomes" id="UP001419268"/>
    </source>
</evidence>
<dbReference type="Gene3D" id="4.10.1100.10">
    <property type="entry name" value="Transcription factor, SBP-box domain"/>
    <property type="match status" value="1"/>
</dbReference>
<dbReference type="InterPro" id="IPR036893">
    <property type="entry name" value="SBP_sf"/>
</dbReference>
<keyword evidence="3" id="KW-0862">Zinc</keyword>
<feature type="region of interest" description="Disordered" evidence="5">
    <location>
        <begin position="40"/>
        <end position="80"/>
    </location>
</feature>
<dbReference type="PROSITE" id="PS51141">
    <property type="entry name" value="ZF_SBP"/>
    <property type="match status" value="1"/>
</dbReference>
<dbReference type="InterPro" id="IPR004333">
    <property type="entry name" value="SBP_dom"/>
</dbReference>
<dbReference type="Proteomes" id="UP001419268">
    <property type="component" value="Unassembled WGS sequence"/>
</dbReference>
<dbReference type="PANTHER" id="PTHR31251">
    <property type="entry name" value="SQUAMOSA PROMOTER-BINDING-LIKE PROTEIN 4"/>
    <property type="match status" value="1"/>
</dbReference>
<gene>
    <name evidence="7" type="ORF">Scep_003646</name>
</gene>
<dbReference type="GO" id="GO:0003677">
    <property type="term" value="F:DNA binding"/>
    <property type="evidence" value="ECO:0007669"/>
    <property type="project" value="InterPro"/>
</dbReference>
<proteinExistence type="predicted"/>